<evidence type="ECO:0000259" key="1">
    <source>
        <dbReference type="Pfam" id="PF09588"/>
    </source>
</evidence>
<protein>
    <recommendedName>
        <fullName evidence="1">YqaJ viral recombinase domain-containing protein</fullName>
    </recommendedName>
</protein>
<dbReference type="InterPro" id="IPR011604">
    <property type="entry name" value="PDDEXK-like_dom_sf"/>
</dbReference>
<dbReference type="EMBL" id="AP026709">
    <property type="protein sequence ID" value="BDQ35897.1"/>
    <property type="molecule type" value="Genomic_DNA"/>
</dbReference>
<dbReference type="NCBIfam" id="TIGR03033">
    <property type="entry name" value="phage_rel_nuc"/>
    <property type="match status" value="1"/>
</dbReference>
<keyword evidence="3" id="KW-1185">Reference proteome</keyword>
<organism evidence="2 3">
    <name type="scientific">Pseudodesulfovibrio nedwellii</name>
    <dbReference type="NCBI Taxonomy" id="2973072"/>
    <lineage>
        <taxon>Bacteria</taxon>
        <taxon>Pseudomonadati</taxon>
        <taxon>Thermodesulfobacteriota</taxon>
        <taxon>Desulfovibrionia</taxon>
        <taxon>Desulfovibrionales</taxon>
        <taxon>Desulfovibrionaceae</taxon>
    </lineage>
</organism>
<gene>
    <name evidence="2" type="ORF">SYK_02570</name>
</gene>
<dbReference type="InterPro" id="IPR017482">
    <property type="entry name" value="Lambda-type_endonuclease"/>
</dbReference>
<dbReference type="SUPFAM" id="SSF52980">
    <property type="entry name" value="Restriction endonuclease-like"/>
    <property type="match status" value="1"/>
</dbReference>
<dbReference type="PANTHER" id="PTHR46609:SF6">
    <property type="entry name" value="EXONUCLEASE, PHAGE-TYPE_RECB, C-TERMINAL DOMAIN-CONTAINING PROTEIN-RELATED"/>
    <property type="match status" value="1"/>
</dbReference>
<reference evidence="2 3" key="1">
    <citation type="submission" date="2022-08" db="EMBL/GenBank/DDBJ databases">
        <title>Genome Sequence of the sulphate-reducing bacterium, Pseudodesulfovibrio sp. SYK.</title>
        <authorList>
            <person name="Kondo R."/>
            <person name="Kataoka T."/>
        </authorList>
    </citation>
    <scope>NUCLEOTIDE SEQUENCE [LARGE SCALE GENOMIC DNA]</scope>
    <source>
        <strain evidence="2 3">SYK</strain>
    </source>
</reference>
<dbReference type="PANTHER" id="PTHR46609">
    <property type="entry name" value="EXONUCLEASE, PHAGE-TYPE/RECB, C-TERMINAL DOMAIN-CONTAINING PROTEIN"/>
    <property type="match status" value="1"/>
</dbReference>
<evidence type="ECO:0000313" key="3">
    <source>
        <dbReference type="Proteomes" id="UP001317742"/>
    </source>
</evidence>
<name>A0ABM8AWT4_9BACT</name>
<dbReference type="Pfam" id="PF09588">
    <property type="entry name" value="YqaJ"/>
    <property type="match status" value="1"/>
</dbReference>
<dbReference type="InterPro" id="IPR051703">
    <property type="entry name" value="NF-kappa-B_Signaling_Reg"/>
</dbReference>
<feature type="domain" description="YqaJ viral recombinase" evidence="1">
    <location>
        <begin position="7"/>
        <end position="150"/>
    </location>
</feature>
<dbReference type="InterPro" id="IPR019080">
    <property type="entry name" value="YqaJ_viral_recombinase"/>
</dbReference>
<dbReference type="InterPro" id="IPR011335">
    <property type="entry name" value="Restrct_endonuc-II-like"/>
</dbReference>
<dbReference type="Proteomes" id="UP001317742">
    <property type="component" value="Chromosome"/>
</dbReference>
<proteinExistence type="predicted"/>
<evidence type="ECO:0000313" key="2">
    <source>
        <dbReference type="EMBL" id="BDQ35897.1"/>
    </source>
</evidence>
<sequence>MSMSREQWLAQRKLGIGGSDAAAVLGISPWKTNVELWEEKTGRREEKDISDDPYVQYGVAAETYIRGLFALDFPQYEVSHTENLSEQHRKYPQLRASLDGRLFETATKCTGVLEIKVSFINSRMDREKWKGGMPQHYYTQLLHNMFVIGADFGILKARLISQWDGDLFITEKDYRIEHADKKEDVEYLIEKELAFWRMVETDTRPNLLLPEI</sequence>
<accession>A0ABM8AWT4</accession>
<dbReference type="Gene3D" id="3.90.320.10">
    <property type="match status" value="1"/>
</dbReference>